<comment type="caution">
    <text evidence="2">The sequence shown here is derived from an EMBL/GenBank/DDBJ whole genome shotgun (WGS) entry which is preliminary data.</text>
</comment>
<keyword evidence="1" id="KW-0472">Membrane</keyword>
<dbReference type="RefSeq" id="WP_030877698.1">
    <property type="nucleotide sequence ID" value="NZ_JBIRHZ010000008.1"/>
</dbReference>
<accession>A0ABR5JC30</accession>
<dbReference type="Proteomes" id="UP000037020">
    <property type="component" value="Unassembled WGS sequence"/>
</dbReference>
<keyword evidence="1" id="KW-1133">Transmembrane helix</keyword>
<sequence>MSHAVDHSADTLSPARIRSVIPGARRPRARLLYRPLTALAVLALLTAVPLGRPAEGSSLAAAETIATVQSPPSDIPMCC</sequence>
<organism evidence="2 3">
    <name type="scientific">Streptomyces varsoviensis</name>
    <dbReference type="NCBI Taxonomy" id="67373"/>
    <lineage>
        <taxon>Bacteria</taxon>
        <taxon>Bacillati</taxon>
        <taxon>Actinomycetota</taxon>
        <taxon>Actinomycetes</taxon>
        <taxon>Kitasatosporales</taxon>
        <taxon>Streptomycetaceae</taxon>
        <taxon>Streptomyces</taxon>
    </lineage>
</organism>
<evidence type="ECO:0000313" key="3">
    <source>
        <dbReference type="Proteomes" id="UP000037020"/>
    </source>
</evidence>
<dbReference type="EMBL" id="LGUT01000503">
    <property type="protein sequence ID" value="KOG90892.1"/>
    <property type="molecule type" value="Genomic_DNA"/>
</dbReference>
<evidence type="ECO:0000256" key="1">
    <source>
        <dbReference type="SAM" id="Phobius"/>
    </source>
</evidence>
<keyword evidence="3" id="KW-1185">Reference proteome</keyword>
<keyword evidence="1" id="KW-0812">Transmembrane</keyword>
<proteinExistence type="predicted"/>
<evidence type="ECO:0000313" key="2">
    <source>
        <dbReference type="EMBL" id="KOG90892.1"/>
    </source>
</evidence>
<gene>
    <name evidence="2" type="ORF">ADK38_06165</name>
</gene>
<feature type="transmembrane region" description="Helical" evidence="1">
    <location>
        <begin position="31"/>
        <end position="50"/>
    </location>
</feature>
<reference evidence="2 3" key="1">
    <citation type="submission" date="2015-07" db="EMBL/GenBank/DDBJ databases">
        <authorList>
            <person name="Ju K.-S."/>
            <person name="Doroghazi J.R."/>
            <person name="Metcalf W.W."/>
        </authorList>
    </citation>
    <scope>NUCLEOTIDE SEQUENCE [LARGE SCALE GENOMIC DNA]</scope>
    <source>
        <strain evidence="2 3">NRRL B-3589</strain>
    </source>
</reference>
<protein>
    <submittedName>
        <fullName evidence="2">Uncharacterized protein</fullName>
    </submittedName>
</protein>
<name>A0ABR5JC30_9ACTN</name>